<evidence type="ECO:0000313" key="7">
    <source>
        <dbReference type="EMBL" id="AHE98191.1"/>
    </source>
</evidence>
<keyword evidence="8" id="KW-1185">Reference proteome</keyword>
<dbReference type="Gene3D" id="6.20.330.10">
    <property type="match status" value="1"/>
</dbReference>
<dbReference type="PANTHER" id="PTHR42987">
    <property type="entry name" value="PEPTIDASE S49"/>
    <property type="match status" value="1"/>
</dbReference>
<feature type="domain" description="Peptidase S49" evidence="6">
    <location>
        <begin position="139"/>
        <end position="278"/>
    </location>
</feature>
<dbReference type="SUPFAM" id="SSF52096">
    <property type="entry name" value="ClpP/crotonase"/>
    <property type="match status" value="1"/>
</dbReference>
<evidence type="ECO:0000256" key="3">
    <source>
        <dbReference type="ARBA" id="ARBA00022801"/>
    </source>
</evidence>
<dbReference type="InterPro" id="IPR002142">
    <property type="entry name" value="Peptidase_S49"/>
</dbReference>
<keyword evidence="5" id="KW-0812">Transmembrane</keyword>
<evidence type="ECO:0000259" key="6">
    <source>
        <dbReference type="Pfam" id="PF01343"/>
    </source>
</evidence>
<dbReference type="GO" id="GO:0006508">
    <property type="term" value="P:proteolysis"/>
    <property type="evidence" value="ECO:0007669"/>
    <property type="project" value="UniProtKB-KW"/>
</dbReference>
<dbReference type="InterPro" id="IPR047272">
    <property type="entry name" value="S49_SppA_C"/>
</dbReference>
<keyword evidence="3" id="KW-0378">Hydrolase</keyword>
<sequence>MSTWNAQDSVQWERQALEKVLLAQITEQRRARRWGIFFKLLVFIYLFALLFLVRGADLGLSEWLDRHAEPTRHVAVIDIEGLIARAARVNAEDINRTLRRAFEDDETAAVMLRINSGGGSPVQAGMIHDEILRLRELYEEIPVYAVIEDIGASGAYYIAVAADEIYADKGSIVGSIGVRLDSFGLVGLMERLGVERRLFTAGENKGFLDPFLPLQQGEVDHIEDVIGQIHEQFIDVVRKGRGERLANNDEVFSGLIWTGADSIELGLIDGLGSDQTVARDVIGIEELVVFKPKQTALQMLLEDLGIAVTDRILGWESVPQWR</sequence>
<protein>
    <submittedName>
        <fullName evidence="7">Peptidase S49</fullName>
    </submittedName>
</protein>
<dbReference type="KEGG" id="tti:THITH_07870"/>
<dbReference type="OrthoDB" id="9764363at2"/>
<dbReference type="HOGENOM" id="CLU_046540_1_1_6"/>
<dbReference type="InterPro" id="IPR029045">
    <property type="entry name" value="ClpP/crotonase-like_dom_sf"/>
</dbReference>
<dbReference type="AlphaFoldDB" id="W0DIH0"/>
<dbReference type="Pfam" id="PF01343">
    <property type="entry name" value="Peptidase_S49"/>
    <property type="match status" value="1"/>
</dbReference>
<gene>
    <name evidence="7" type="ORF">THITH_07870</name>
</gene>
<name>W0DIH0_9GAMM</name>
<dbReference type="EMBL" id="CP007029">
    <property type="protein sequence ID" value="AHE98191.1"/>
    <property type="molecule type" value="Genomic_DNA"/>
</dbReference>
<dbReference type="Gene3D" id="3.90.226.10">
    <property type="entry name" value="2-enoyl-CoA Hydratase, Chain A, domain 1"/>
    <property type="match status" value="1"/>
</dbReference>
<organism evidence="7 8">
    <name type="scientific">Thioalkalivibrio paradoxus ARh 1</name>
    <dbReference type="NCBI Taxonomy" id="713585"/>
    <lineage>
        <taxon>Bacteria</taxon>
        <taxon>Pseudomonadati</taxon>
        <taxon>Pseudomonadota</taxon>
        <taxon>Gammaproteobacteria</taxon>
        <taxon>Chromatiales</taxon>
        <taxon>Ectothiorhodospiraceae</taxon>
        <taxon>Thioalkalivibrio</taxon>
    </lineage>
</organism>
<accession>W0DIH0</accession>
<feature type="transmembrane region" description="Helical" evidence="5">
    <location>
        <begin position="34"/>
        <end position="53"/>
    </location>
</feature>
<evidence type="ECO:0000256" key="1">
    <source>
        <dbReference type="ARBA" id="ARBA00008683"/>
    </source>
</evidence>
<dbReference type="GO" id="GO:0008236">
    <property type="term" value="F:serine-type peptidase activity"/>
    <property type="evidence" value="ECO:0007669"/>
    <property type="project" value="UniProtKB-KW"/>
</dbReference>
<reference evidence="7 8" key="1">
    <citation type="submission" date="2013-12" db="EMBL/GenBank/DDBJ databases">
        <authorList>
            <consortium name="DOE Joint Genome Institute"/>
            <person name="Muyzer G."/>
            <person name="Huntemann M."/>
            <person name="Han J."/>
            <person name="Chen A."/>
            <person name="Kyrpides N."/>
            <person name="Mavromatis K."/>
            <person name="Markowitz V."/>
            <person name="Palaniappan K."/>
            <person name="Ivanova N."/>
            <person name="Schaumberg A."/>
            <person name="Pati A."/>
            <person name="Liolios K."/>
            <person name="Nordberg H.P."/>
            <person name="Cantor M.N."/>
            <person name="Hua S.X."/>
            <person name="Woyke T."/>
        </authorList>
    </citation>
    <scope>NUCLEOTIDE SEQUENCE [LARGE SCALE GENOMIC DNA]</scope>
    <source>
        <strain evidence="7 8">ARh 1</strain>
    </source>
</reference>
<comment type="similarity">
    <text evidence="1">Belongs to the peptidase S49 family.</text>
</comment>
<dbReference type="RefSeq" id="WP_006747676.1">
    <property type="nucleotide sequence ID" value="NZ_CP007029.1"/>
</dbReference>
<keyword evidence="4" id="KW-0720">Serine protease</keyword>
<keyword evidence="2" id="KW-0645">Protease</keyword>
<keyword evidence="5" id="KW-1133">Transmembrane helix</keyword>
<proteinExistence type="inferred from homology"/>
<keyword evidence="5" id="KW-0472">Membrane</keyword>
<dbReference type="STRING" id="713585.THITH_07870"/>
<evidence type="ECO:0000256" key="4">
    <source>
        <dbReference type="ARBA" id="ARBA00022825"/>
    </source>
</evidence>
<dbReference type="PANTHER" id="PTHR42987:SF8">
    <property type="entry name" value="PROTEINASE"/>
    <property type="match status" value="1"/>
</dbReference>
<dbReference type="Proteomes" id="UP000005289">
    <property type="component" value="Chromosome"/>
</dbReference>
<evidence type="ECO:0000256" key="5">
    <source>
        <dbReference type="SAM" id="Phobius"/>
    </source>
</evidence>
<evidence type="ECO:0000256" key="2">
    <source>
        <dbReference type="ARBA" id="ARBA00022670"/>
    </source>
</evidence>
<dbReference type="CDD" id="cd07023">
    <property type="entry name" value="S49_Sppa_N_C"/>
    <property type="match status" value="1"/>
</dbReference>
<evidence type="ECO:0000313" key="8">
    <source>
        <dbReference type="Proteomes" id="UP000005289"/>
    </source>
</evidence>